<evidence type="ECO:0000256" key="5">
    <source>
        <dbReference type="ARBA" id="ARBA00047664"/>
    </source>
</evidence>
<evidence type="ECO:0000256" key="4">
    <source>
        <dbReference type="ARBA" id="ARBA00038440"/>
    </source>
</evidence>
<dbReference type="GO" id="GO:0004644">
    <property type="term" value="F:phosphoribosylglycinamide formyltransferase activity"/>
    <property type="evidence" value="ECO:0007669"/>
    <property type="project" value="UniProtKB-UniRule"/>
</dbReference>
<dbReference type="CDD" id="cd08645">
    <property type="entry name" value="FMT_core_GART"/>
    <property type="match status" value="1"/>
</dbReference>
<keyword evidence="3 6" id="KW-0658">Purine biosynthesis</keyword>
<feature type="domain" description="Formyl transferase N-terminal" evidence="7">
    <location>
        <begin position="1"/>
        <end position="181"/>
    </location>
</feature>
<comment type="function">
    <text evidence="6">Catalyzes the transfer of a formyl group from 10-formyltetrahydrofolate to 5-phospho-ribosyl-glycinamide (GAR), producing 5-phospho-ribosyl-N-formylglycinamide (FGAR) and tetrahydrofolate.</text>
</comment>
<dbReference type="SUPFAM" id="SSF53328">
    <property type="entry name" value="Formyltransferase"/>
    <property type="match status" value="1"/>
</dbReference>
<comment type="caution">
    <text evidence="8">The sequence shown here is derived from an EMBL/GenBank/DDBJ whole genome shotgun (WGS) entry which is preliminary data.</text>
</comment>
<evidence type="ECO:0000256" key="3">
    <source>
        <dbReference type="ARBA" id="ARBA00022755"/>
    </source>
</evidence>
<dbReference type="PROSITE" id="PS00373">
    <property type="entry name" value="GART"/>
    <property type="match status" value="1"/>
</dbReference>
<dbReference type="InterPro" id="IPR002376">
    <property type="entry name" value="Formyl_transf_N"/>
</dbReference>
<dbReference type="PANTHER" id="PTHR43369:SF2">
    <property type="entry name" value="PHOSPHORIBOSYLGLYCINAMIDE FORMYLTRANSFERASE"/>
    <property type="match status" value="1"/>
</dbReference>
<dbReference type="EC" id="2.1.2.2" evidence="6"/>
<name>A0A841Q030_9BACL</name>
<comment type="pathway">
    <text evidence="1 6">Purine metabolism; IMP biosynthesis via de novo pathway; N(2)-formyl-N(1)-(5-phospho-D-ribosyl)glycinamide from N(1)-(5-phospho-D-ribosyl)glycinamide (10-formyl THF route): step 1/1.</text>
</comment>
<dbReference type="InterPro" id="IPR001555">
    <property type="entry name" value="GART_AS"/>
</dbReference>
<dbReference type="PANTHER" id="PTHR43369">
    <property type="entry name" value="PHOSPHORIBOSYLGLYCINAMIDE FORMYLTRANSFERASE"/>
    <property type="match status" value="1"/>
</dbReference>
<feature type="site" description="Raises pKa of active site His" evidence="6">
    <location>
        <position position="144"/>
    </location>
</feature>
<feature type="binding site" evidence="6">
    <location>
        <position position="64"/>
    </location>
    <ligand>
        <name>(6R)-10-formyltetrahydrofolate</name>
        <dbReference type="ChEBI" id="CHEBI:195366"/>
    </ligand>
</feature>
<evidence type="ECO:0000256" key="1">
    <source>
        <dbReference type="ARBA" id="ARBA00005054"/>
    </source>
</evidence>
<dbReference type="Gene3D" id="3.40.50.170">
    <property type="entry name" value="Formyl transferase, N-terminal domain"/>
    <property type="match status" value="1"/>
</dbReference>
<dbReference type="InterPro" id="IPR004607">
    <property type="entry name" value="GART"/>
</dbReference>
<keyword evidence="9" id="KW-1185">Reference proteome</keyword>
<dbReference type="HAMAP" id="MF_01930">
    <property type="entry name" value="PurN"/>
    <property type="match status" value="1"/>
</dbReference>
<comment type="catalytic activity">
    <reaction evidence="5 6">
        <text>N(1)-(5-phospho-beta-D-ribosyl)glycinamide + (6R)-10-formyltetrahydrofolate = N(2)-formyl-N(1)-(5-phospho-beta-D-ribosyl)glycinamide + (6S)-5,6,7,8-tetrahydrofolate + H(+)</text>
        <dbReference type="Rhea" id="RHEA:15053"/>
        <dbReference type="ChEBI" id="CHEBI:15378"/>
        <dbReference type="ChEBI" id="CHEBI:57453"/>
        <dbReference type="ChEBI" id="CHEBI:143788"/>
        <dbReference type="ChEBI" id="CHEBI:147286"/>
        <dbReference type="ChEBI" id="CHEBI:195366"/>
        <dbReference type="EC" id="2.1.2.2"/>
    </reaction>
</comment>
<accession>A0A841Q030</accession>
<dbReference type="Proteomes" id="UP000568839">
    <property type="component" value="Unassembled WGS sequence"/>
</dbReference>
<dbReference type="UniPathway" id="UPA00074">
    <property type="reaction ID" value="UER00126"/>
</dbReference>
<gene>
    <name evidence="6" type="primary">purN</name>
    <name evidence="8" type="ORF">HNR44_002823</name>
</gene>
<dbReference type="RefSeq" id="WP_184404896.1">
    <property type="nucleotide sequence ID" value="NZ_JACHHJ010000004.1"/>
</dbReference>
<evidence type="ECO:0000313" key="8">
    <source>
        <dbReference type="EMBL" id="MBB6450833.1"/>
    </source>
</evidence>
<protein>
    <recommendedName>
        <fullName evidence="6">Phosphoribosylglycinamide formyltransferase</fullName>
        <ecNumber evidence="6">2.1.2.2</ecNumber>
    </recommendedName>
    <alternativeName>
        <fullName evidence="6">5'-phosphoribosylglycinamide transformylase</fullName>
    </alternativeName>
    <alternativeName>
        <fullName evidence="6">GAR transformylase</fullName>
        <shortName evidence="6">GART</shortName>
    </alternativeName>
</protein>
<feature type="active site" description="Proton donor" evidence="6">
    <location>
        <position position="108"/>
    </location>
</feature>
<feature type="binding site" evidence="6">
    <location>
        <begin position="89"/>
        <end position="92"/>
    </location>
    <ligand>
        <name>(6R)-10-formyltetrahydrofolate</name>
        <dbReference type="ChEBI" id="CHEBI:195366"/>
    </ligand>
</feature>
<dbReference type="NCBIfam" id="TIGR00639">
    <property type="entry name" value="PurN"/>
    <property type="match status" value="1"/>
</dbReference>
<comment type="similarity">
    <text evidence="4 6">Belongs to the GART family.</text>
</comment>
<proteinExistence type="inferred from homology"/>
<dbReference type="Pfam" id="PF00551">
    <property type="entry name" value="Formyl_trans_N"/>
    <property type="match status" value="1"/>
</dbReference>
<evidence type="ECO:0000313" key="9">
    <source>
        <dbReference type="Proteomes" id="UP000568839"/>
    </source>
</evidence>
<sequence length="191" mass="21718">MRIALFASGTGSNVEAILQAVQETKLEADPVFVFSDRSDARVLEKAKNYEVQTYSFRPRDFDNKQRYEEALLKLLEKNQVDWVILAGYMRLLGPTLLEPYENRIVNIHPSILPAFPGIDAIGQALEAEADQTGVTVHYVDAGMDTGQVIRQETVAIDAWETKESLAKKVQKIEHRMYPETLQCMFKKAKKR</sequence>
<dbReference type="AlphaFoldDB" id="A0A841Q030"/>
<organism evidence="8 9">
    <name type="scientific">Geomicrobium halophilum</name>
    <dbReference type="NCBI Taxonomy" id="549000"/>
    <lineage>
        <taxon>Bacteria</taxon>
        <taxon>Bacillati</taxon>
        <taxon>Bacillota</taxon>
        <taxon>Bacilli</taxon>
        <taxon>Bacillales</taxon>
        <taxon>Geomicrobium</taxon>
    </lineage>
</organism>
<dbReference type="InterPro" id="IPR036477">
    <property type="entry name" value="Formyl_transf_N_sf"/>
</dbReference>
<feature type="binding site" evidence="6">
    <location>
        <position position="106"/>
    </location>
    <ligand>
        <name>(6R)-10-formyltetrahydrofolate</name>
        <dbReference type="ChEBI" id="CHEBI:195366"/>
    </ligand>
</feature>
<dbReference type="GO" id="GO:0006189">
    <property type="term" value="P:'de novo' IMP biosynthetic process"/>
    <property type="evidence" value="ECO:0007669"/>
    <property type="project" value="UniProtKB-UniRule"/>
</dbReference>
<evidence type="ECO:0000256" key="6">
    <source>
        <dbReference type="HAMAP-Rule" id="MF_01930"/>
    </source>
</evidence>
<dbReference type="GO" id="GO:0005829">
    <property type="term" value="C:cytosol"/>
    <property type="evidence" value="ECO:0007669"/>
    <property type="project" value="TreeGrafter"/>
</dbReference>
<dbReference type="EMBL" id="JACHHJ010000004">
    <property type="protein sequence ID" value="MBB6450833.1"/>
    <property type="molecule type" value="Genomic_DNA"/>
</dbReference>
<evidence type="ECO:0000256" key="2">
    <source>
        <dbReference type="ARBA" id="ARBA00022679"/>
    </source>
</evidence>
<feature type="binding site" evidence="6">
    <location>
        <begin position="11"/>
        <end position="13"/>
    </location>
    <ligand>
        <name>N(1)-(5-phospho-beta-D-ribosyl)glycinamide</name>
        <dbReference type="ChEBI" id="CHEBI:143788"/>
    </ligand>
</feature>
<reference evidence="8 9" key="1">
    <citation type="submission" date="2020-08" db="EMBL/GenBank/DDBJ databases">
        <title>Genomic Encyclopedia of Type Strains, Phase IV (KMG-IV): sequencing the most valuable type-strain genomes for metagenomic binning, comparative biology and taxonomic classification.</title>
        <authorList>
            <person name="Goeker M."/>
        </authorList>
    </citation>
    <scope>NUCLEOTIDE SEQUENCE [LARGE SCALE GENOMIC DNA]</scope>
    <source>
        <strain evidence="8 9">DSM 21769</strain>
    </source>
</reference>
<evidence type="ECO:0000259" key="7">
    <source>
        <dbReference type="Pfam" id="PF00551"/>
    </source>
</evidence>
<keyword evidence="2 6" id="KW-0808">Transferase</keyword>